<keyword evidence="5" id="KW-0560">Oxidoreductase</keyword>
<comment type="cofactor">
    <cofactor evidence="1">
        <name>FAD</name>
        <dbReference type="ChEBI" id="CHEBI:57692"/>
    </cofactor>
</comment>
<evidence type="ECO:0000313" key="8">
    <source>
        <dbReference type="Proteomes" id="UP000184300"/>
    </source>
</evidence>
<proteinExistence type="inferred from homology"/>
<gene>
    <name evidence="7" type="ORF">ASPGLDRAFT_27159</name>
</gene>
<sequence>MARHGYGYEAGQSFSASSYSAPKLALKQQAQFCRMMQNRHCEMDWRLFLPRFKDRPFIQRRLCWYTDTPKGDFIVDYHPEYENLFIATGRSGHGFKFLPVLGRYIADSFEGSASEEQKRKWRAHL</sequence>
<dbReference type="Gene3D" id="3.50.50.60">
    <property type="entry name" value="FAD/NAD(P)-binding domain"/>
    <property type="match status" value="1"/>
</dbReference>
<dbReference type="Proteomes" id="UP000184300">
    <property type="component" value="Unassembled WGS sequence"/>
</dbReference>
<feature type="domain" description="FAD dependent oxidoreductase" evidence="6">
    <location>
        <begin position="49"/>
        <end position="107"/>
    </location>
</feature>
<evidence type="ECO:0000313" key="7">
    <source>
        <dbReference type="EMBL" id="OJJ82296.1"/>
    </source>
</evidence>
<dbReference type="GO" id="GO:0008115">
    <property type="term" value="F:sarcosine oxidase activity"/>
    <property type="evidence" value="ECO:0007669"/>
    <property type="project" value="TreeGrafter"/>
</dbReference>
<dbReference type="GO" id="GO:0050031">
    <property type="term" value="F:L-pipecolate oxidase activity"/>
    <property type="evidence" value="ECO:0007669"/>
    <property type="project" value="TreeGrafter"/>
</dbReference>
<dbReference type="EMBL" id="KV878902">
    <property type="protein sequence ID" value="OJJ82296.1"/>
    <property type="molecule type" value="Genomic_DNA"/>
</dbReference>
<dbReference type="InterPro" id="IPR045170">
    <property type="entry name" value="MTOX"/>
</dbReference>
<dbReference type="PANTHER" id="PTHR10961">
    <property type="entry name" value="PEROXISOMAL SARCOSINE OXIDASE"/>
    <property type="match status" value="1"/>
</dbReference>
<dbReference type="RefSeq" id="XP_022398994.1">
    <property type="nucleotide sequence ID" value="XM_022543637.1"/>
</dbReference>
<dbReference type="InterPro" id="IPR006076">
    <property type="entry name" value="FAD-dep_OxRdtase"/>
</dbReference>
<keyword evidence="8" id="KW-1185">Reference proteome</keyword>
<dbReference type="Pfam" id="PF01266">
    <property type="entry name" value="DAO"/>
    <property type="match status" value="1"/>
</dbReference>
<keyword evidence="3" id="KW-0285">Flavoprotein</keyword>
<dbReference type="AlphaFoldDB" id="A0A1L9VEG2"/>
<dbReference type="Gene3D" id="3.30.9.10">
    <property type="entry name" value="D-Amino Acid Oxidase, subunit A, domain 2"/>
    <property type="match status" value="1"/>
</dbReference>
<dbReference type="GeneID" id="34459898"/>
<comment type="similarity">
    <text evidence="2">Belongs to the MSOX/MTOX family.</text>
</comment>
<dbReference type="OrthoDB" id="2219495at2759"/>
<evidence type="ECO:0000256" key="2">
    <source>
        <dbReference type="ARBA" id="ARBA00010989"/>
    </source>
</evidence>
<dbReference type="STRING" id="1160497.A0A1L9VEG2"/>
<reference evidence="8" key="1">
    <citation type="journal article" date="2017" name="Genome Biol.">
        <title>Comparative genomics reveals high biological diversity and specific adaptations in the industrially and medically important fungal genus Aspergillus.</title>
        <authorList>
            <person name="de Vries R.P."/>
            <person name="Riley R."/>
            <person name="Wiebenga A."/>
            <person name="Aguilar-Osorio G."/>
            <person name="Amillis S."/>
            <person name="Uchima C.A."/>
            <person name="Anderluh G."/>
            <person name="Asadollahi M."/>
            <person name="Askin M."/>
            <person name="Barry K."/>
            <person name="Battaglia E."/>
            <person name="Bayram O."/>
            <person name="Benocci T."/>
            <person name="Braus-Stromeyer S.A."/>
            <person name="Caldana C."/>
            <person name="Canovas D."/>
            <person name="Cerqueira G.C."/>
            <person name="Chen F."/>
            <person name="Chen W."/>
            <person name="Choi C."/>
            <person name="Clum A."/>
            <person name="Dos Santos R.A."/>
            <person name="Damasio A.R."/>
            <person name="Diallinas G."/>
            <person name="Emri T."/>
            <person name="Fekete E."/>
            <person name="Flipphi M."/>
            <person name="Freyberg S."/>
            <person name="Gallo A."/>
            <person name="Gournas C."/>
            <person name="Habgood R."/>
            <person name="Hainaut M."/>
            <person name="Harispe M.L."/>
            <person name="Henrissat B."/>
            <person name="Hilden K.S."/>
            <person name="Hope R."/>
            <person name="Hossain A."/>
            <person name="Karabika E."/>
            <person name="Karaffa L."/>
            <person name="Karanyi Z."/>
            <person name="Krasevec N."/>
            <person name="Kuo A."/>
            <person name="Kusch H."/>
            <person name="LaButti K."/>
            <person name="Lagendijk E.L."/>
            <person name="Lapidus A."/>
            <person name="Levasseur A."/>
            <person name="Lindquist E."/>
            <person name="Lipzen A."/>
            <person name="Logrieco A.F."/>
            <person name="MacCabe A."/>
            <person name="Maekelae M.R."/>
            <person name="Malavazi I."/>
            <person name="Melin P."/>
            <person name="Meyer V."/>
            <person name="Mielnichuk N."/>
            <person name="Miskei M."/>
            <person name="Molnar A.P."/>
            <person name="Mule G."/>
            <person name="Ngan C.Y."/>
            <person name="Orejas M."/>
            <person name="Orosz E."/>
            <person name="Ouedraogo J.P."/>
            <person name="Overkamp K.M."/>
            <person name="Park H.-S."/>
            <person name="Perrone G."/>
            <person name="Piumi F."/>
            <person name="Punt P.J."/>
            <person name="Ram A.F."/>
            <person name="Ramon A."/>
            <person name="Rauscher S."/>
            <person name="Record E."/>
            <person name="Riano-Pachon D.M."/>
            <person name="Robert V."/>
            <person name="Roehrig J."/>
            <person name="Ruller R."/>
            <person name="Salamov A."/>
            <person name="Salih N.S."/>
            <person name="Samson R.A."/>
            <person name="Sandor E."/>
            <person name="Sanguinetti M."/>
            <person name="Schuetze T."/>
            <person name="Sepcic K."/>
            <person name="Shelest E."/>
            <person name="Sherlock G."/>
            <person name="Sophianopoulou V."/>
            <person name="Squina F.M."/>
            <person name="Sun H."/>
            <person name="Susca A."/>
            <person name="Todd R.B."/>
            <person name="Tsang A."/>
            <person name="Unkles S.E."/>
            <person name="van de Wiele N."/>
            <person name="van Rossen-Uffink D."/>
            <person name="Oliveira J.V."/>
            <person name="Vesth T.C."/>
            <person name="Visser J."/>
            <person name="Yu J.-H."/>
            <person name="Zhou M."/>
            <person name="Andersen M.R."/>
            <person name="Archer D.B."/>
            <person name="Baker S.E."/>
            <person name="Benoit I."/>
            <person name="Brakhage A.A."/>
            <person name="Braus G.H."/>
            <person name="Fischer R."/>
            <person name="Frisvad J.C."/>
            <person name="Goldman G.H."/>
            <person name="Houbraken J."/>
            <person name="Oakley B."/>
            <person name="Pocsi I."/>
            <person name="Scazzocchio C."/>
            <person name="Seiboth B."/>
            <person name="vanKuyk P.A."/>
            <person name="Wortman J."/>
            <person name="Dyer P.S."/>
            <person name="Grigoriev I.V."/>
        </authorList>
    </citation>
    <scope>NUCLEOTIDE SEQUENCE [LARGE SCALE GENOMIC DNA]</scope>
    <source>
        <strain evidence="8">CBS 516.65</strain>
    </source>
</reference>
<accession>A0A1L9VEG2</accession>
<keyword evidence="4" id="KW-0274">FAD</keyword>
<dbReference type="InterPro" id="IPR036188">
    <property type="entry name" value="FAD/NAD-bd_sf"/>
</dbReference>
<name>A0A1L9VEG2_ASPGL</name>
<evidence type="ECO:0000256" key="3">
    <source>
        <dbReference type="ARBA" id="ARBA00022630"/>
    </source>
</evidence>
<dbReference type="GO" id="GO:0004657">
    <property type="term" value="F:proline dehydrogenase activity"/>
    <property type="evidence" value="ECO:0007669"/>
    <property type="project" value="TreeGrafter"/>
</dbReference>
<organism evidence="7 8">
    <name type="scientific">Aspergillus glaucus CBS 516.65</name>
    <dbReference type="NCBI Taxonomy" id="1160497"/>
    <lineage>
        <taxon>Eukaryota</taxon>
        <taxon>Fungi</taxon>
        <taxon>Dikarya</taxon>
        <taxon>Ascomycota</taxon>
        <taxon>Pezizomycotina</taxon>
        <taxon>Eurotiomycetes</taxon>
        <taxon>Eurotiomycetidae</taxon>
        <taxon>Eurotiales</taxon>
        <taxon>Aspergillaceae</taxon>
        <taxon>Aspergillus</taxon>
        <taxon>Aspergillus subgen. Aspergillus</taxon>
    </lineage>
</organism>
<evidence type="ECO:0000256" key="5">
    <source>
        <dbReference type="ARBA" id="ARBA00023002"/>
    </source>
</evidence>
<protein>
    <recommendedName>
        <fullName evidence="6">FAD dependent oxidoreductase domain-containing protein</fullName>
    </recommendedName>
</protein>
<dbReference type="PANTHER" id="PTHR10961:SF46">
    <property type="entry name" value="PEROXISOMAL SARCOSINE OXIDASE"/>
    <property type="match status" value="1"/>
</dbReference>
<evidence type="ECO:0000256" key="4">
    <source>
        <dbReference type="ARBA" id="ARBA00022827"/>
    </source>
</evidence>
<evidence type="ECO:0000259" key="6">
    <source>
        <dbReference type="Pfam" id="PF01266"/>
    </source>
</evidence>
<evidence type="ECO:0000256" key="1">
    <source>
        <dbReference type="ARBA" id="ARBA00001974"/>
    </source>
</evidence>
<dbReference type="VEuPathDB" id="FungiDB:ASPGLDRAFT_27159"/>
<dbReference type="GO" id="GO:0050660">
    <property type="term" value="F:flavin adenine dinucleotide binding"/>
    <property type="evidence" value="ECO:0007669"/>
    <property type="project" value="InterPro"/>
</dbReference>